<dbReference type="STRING" id="6669.E9I2A6"/>
<dbReference type="Proteomes" id="UP000000305">
    <property type="component" value="Unassembled WGS sequence"/>
</dbReference>
<dbReference type="EMBL" id="GL734028">
    <property type="protein sequence ID" value="EFX61874.1"/>
    <property type="molecule type" value="Genomic_DNA"/>
</dbReference>
<evidence type="ECO:0000313" key="4">
    <source>
        <dbReference type="EMBL" id="EFX61874.1"/>
    </source>
</evidence>
<dbReference type="InParanoid" id="E9I2A6"/>
<feature type="coiled-coil region" evidence="1">
    <location>
        <begin position="817"/>
        <end position="844"/>
    </location>
</feature>
<feature type="region of interest" description="Disordered" evidence="2">
    <location>
        <begin position="341"/>
        <end position="400"/>
    </location>
</feature>
<name>E9I2A6_DAPPU</name>
<feature type="compositionally biased region" description="Low complexity" evidence="2">
    <location>
        <begin position="343"/>
        <end position="358"/>
    </location>
</feature>
<feature type="transmembrane region" description="Helical" evidence="3">
    <location>
        <begin position="1174"/>
        <end position="1196"/>
    </location>
</feature>
<keyword evidence="1" id="KW-0175">Coiled coil</keyword>
<feature type="region of interest" description="Disordered" evidence="2">
    <location>
        <begin position="435"/>
        <end position="464"/>
    </location>
</feature>
<feature type="region of interest" description="Disordered" evidence="2">
    <location>
        <begin position="93"/>
        <end position="221"/>
    </location>
</feature>
<feature type="compositionally biased region" description="Low complexity" evidence="2">
    <location>
        <begin position="93"/>
        <end position="110"/>
    </location>
</feature>
<feature type="compositionally biased region" description="Pro residues" evidence="2">
    <location>
        <begin position="359"/>
        <end position="373"/>
    </location>
</feature>
<accession>E9I2A6</accession>
<keyword evidence="3" id="KW-0812">Transmembrane</keyword>
<keyword evidence="3" id="KW-0472">Membrane</keyword>
<sequence length="1244" mass="139032">MDASARAEMDYNKTARPHHFAPGQAVWLNEQNFLGRNRKLSPNWLGPYPILKVFDNGVVELQLPRRKLRVNVGRIKPYVAPVRIQHRFIDLPAAGDPGEAAAPQQPQADPAPREPPATAPPATTTEDDDAFWEDNDRYWPTPTPHLAAPAPVPQVPQQPSTPPAPAAPPPPKRGRGRPPKIRLATTSTPADGGSVPTQQPALQHAQEVPQQQQQQPQPPERMITRAMARAAARQQLTPEEAVSLQKKVHQATTQLWHTGGTDGPQPVLDEFGLPKYTSSQPKAILKRRKFLQSLAPTTRNLLLTGDPVFAFDPLVYATVLHVPRQLQPPVLQQQFDYLQNDTASPESTAQSSCSSSQPSPTPSPPPSTPPATPSAPHRPRRHPDDNAGDASQSSGYYFLRSSPESVNPLHSLHEQLHGSWKTLQRKSSQIAADLLQVPPPGWKPPKDPRAPPKPPTALQRAARAAKRELLHPPPPWFEQDDPAIPLNLSTFEHQLQIFDSYLTELASVTTANRTEVTFTKAIRDLATFAKTRLEYLRTSVRFIDTILPEDTSQSKIRNKRSLPITALTIYLAMKDLLHKYEQSKEGDLFFPNGTLKNNSFNPIPNTPPTFNDNNTAHAALNRTKRWNPDPLAIPIFYGQWLLKIKAMEKERRAMQMLNYTNNLFKQLQATTTTPLYPDYPEFEEVLQSASTPSPLSSSTTSPFEPNPIITTAPPPFQFSSTEPSIANHDYDKLVRTKRQILAGIGAAAGVLGIFLGLFNEGEISNIRSQLGNVQANQNVLVHISHTHDQQIHLLHAELTHLTSIIKLLIKYNPALVYAKLESQLQIVQDRLKILQDAVQQLQHQRMAVTLLDLNQLHNVFHSVQTMASQKGYTLLPTKPQDFFQLDTSYIRTGANVLILLHVPCLTDNHLLTIYKFANLPYPVTEFTPVNDTAFPDHLRPIHTVHDILNSINLPSAFTQTLNAIYFVPDSDLIAIGRNDGVSDRYKLLSNADLAACIQRNHVYLCEHHQVLRTDLEGSCLGSLYLQSERGVRENCRLDRRPLRETVYQLSATDHLVVSPTPHTAQILCRNGSHFPIRLRLTSRISVPPACSLRLFNHTITSDDSVRIKPEPLQFTWTFNPLLLPSEIMQGAAHADDELNEIKDEIETVKNVTLQQGDFPDAVTNTLSQISHFSVLFWLSFSLGVLAIGLLTCWYCGSRKRRQSTRQRPDVMELPRTISEIADLNLDDDGRRRKVPTASAPPYSA</sequence>
<dbReference type="KEGG" id="dpx:DAPPUDRAFT_120827"/>
<dbReference type="AlphaFoldDB" id="E9I2A6"/>
<keyword evidence="3" id="KW-1133">Transmembrane helix</keyword>
<evidence type="ECO:0000313" key="5">
    <source>
        <dbReference type="Proteomes" id="UP000000305"/>
    </source>
</evidence>
<dbReference type="OrthoDB" id="413122at2759"/>
<dbReference type="HOGENOM" id="CLU_266395_0_0_1"/>
<reference evidence="4 5" key="1">
    <citation type="journal article" date="2011" name="Science">
        <title>The ecoresponsive genome of Daphnia pulex.</title>
        <authorList>
            <person name="Colbourne J.K."/>
            <person name="Pfrender M.E."/>
            <person name="Gilbert D."/>
            <person name="Thomas W.K."/>
            <person name="Tucker A."/>
            <person name="Oakley T.H."/>
            <person name="Tokishita S."/>
            <person name="Aerts A."/>
            <person name="Arnold G.J."/>
            <person name="Basu M.K."/>
            <person name="Bauer D.J."/>
            <person name="Caceres C.E."/>
            <person name="Carmel L."/>
            <person name="Casola C."/>
            <person name="Choi J.H."/>
            <person name="Detter J.C."/>
            <person name="Dong Q."/>
            <person name="Dusheyko S."/>
            <person name="Eads B.D."/>
            <person name="Frohlich T."/>
            <person name="Geiler-Samerotte K.A."/>
            <person name="Gerlach D."/>
            <person name="Hatcher P."/>
            <person name="Jogdeo S."/>
            <person name="Krijgsveld J."/>
            <person name="Kriventseva E.V."/>
            <person name="Kultz D."/>
            <person name="Laforsch C."/>
            <person name="Lindquist E."/>
            <person name="Lopez J."/>
            <person name="Manak J.R."/>
            <person name="Muller J."/>
            <person name="Pangilinan J."/>
            <person name="Patwardhan R.P."/>
            <person name="Pitluck S."/>
            <person name="Pritham E.J."/>
            <person name="Rechtsteiner A."/>
            <person name="Rho M."/>
            <person name="Rogozin I.B."/>
            <person name="Sakarya O."/>
            <person name="Salamov A."/>
            <person name="Schaack S."/>
            <person name="Shapiro H."/>
            <person name="Shiga Y."/>
            <person name="Skalitzky C."/>
            <person name="Smith Z."/>
            <person name="Souvorov A."/>
            <person name="Sung W."/>
            <person name="Tang Z."/>
            <person name="Tsuchiya D."/>
            <person name="Tu H."/>
            <person name="Vos H."/>
            <person name="Wang M."/>
            <person name="Wolf Y.I."/>
            <person name="Yamagata H."/>
            <person name="Yamada T."/>
            <person name="Ye Y."/>
            <person name="Shaw J.R."/>
            <person name="Andrews J."/>
            <person name="Crease T.J."/>
            <person name="Tang H."/>
            <person name="Lucas S.M."/>
            <person name="Robertson H.M."/>
            <person name="Bork P."/>
            <person name="Koonin E.V."/>
            <person name="Zdobnov E.M."/>
            <person name="Grigoriev I.V."/>
            <person name="Lynch M."/>
            <person name="Boore J.L."/>
        </authorList>
    </citation>
    <scope>NUCLEOTIDE SEQUENCE [LARGE SCALE GENOMIC DNA]</scope>
</reference>
<evidence type="ECO:0000256" key="1">
    <source>
        <dbReference type="SAM" id="Coils"/>
    </source>
</evidence>
<gene>
    <name evidence="4" type="ORF">DAPPUDRAFT_120827</name>
</gene>
<proteinExistence type="predicted"/>
<keyword evidence="5" id="KW-1185">Reference proteome</keyword>
<organism evidence="4 5">
    <name type="scientific">Daphnia pulex</name>
    <name type="common">Water flea</name>
    <dbReference type="NCBI Taxonomy" id="6669"/>
    <lineage>
        <taxon>Eukaryota</taxon>
        <taxon>Metazoa</taxon>
        <taxon>Ecdysozoa</taxon>
        <taxon>Arthropoda</taxon>
        <taxon>Crustacea</taxon>
        <taxon>Branchiopoda</taxon>
        <taxon>Diplostraca</taxon>
        <taxon>Cladocera</taxon>
        <taxon>Anomopoda</taxon>
        <taxon>Daphniidae</taxon>
        <taxon>Daphnia</taxon>
    </lineage>
</organism>
<evidence type="ECO:0000256" key="3">
    <source>
        <dbReference type="SAM" id="Phobius"/>
    </source>
</evidence>
<feature type="region of interest" description="Disordered" evidence="2">
    <location>
        <begin position="1223"/>
        <end position="1244"/>
    </location>
</feature>
<feature type="compositionally biased region" description="Pro residues" evidence="2">
    <location>
        <begin position="150"/>
        <end position="171"/>
    </location>
</feature>
<protein>
    <submittedName>
        <fullName evidence="4">Uncharacterized protein</fullName>
    </submittedName>
</protein>
<feature type="compositionally biased region" description="Polar residues" evidence="2">
    <location>
        <begin position="184"/>
        <end position="201"/>
    </location>
</feature>
<evidence type="ECO:0000256" key="2">
    <source>
        <dbReference type="SAM" id="MobiDB-lite"/>
    </source>
</evidence>